<evidence type="ECO:0000313" key="4">
    <source>
        <dbReference type="Proteomes" id="UP000294862"/>
    </source>
</evidence>
<dbReference type="InterPro" id="IPR006840">
    <property type="entry name" value="ChaC"/>
</dbReference>
<dbReference type="EMBL" id="SLWQ01000001">
    <property type="protein sequence ID" value="TCO42890.1"/>
    <property type="molecule type" value="Genomic_DNA"/>
</dbReference>
<comment type="caution">
    <text evidence="3">The sequence shown here is derived from an EMBL/GenBank/DDBJ whole genome shotgun (WGS) entry which is preliminary data.</text>
</comment>
<dbReference type="RefSeq" id="WP_241987938.1">
    <property type="nucleotide sequence ID" value="NZ_JACGXM010000001.1"/>
</dbReference>
<organism evidence="3 4">
    <name type="scientific">Dokdonella fugitiva</name>
    <dbReference type="NCBI Taxonomy" id="328517"/>
    <lineage>
        <taxon>Bacteria</taxon>
        <taxon>Pseudomonadati</taxon>
        <taxon>Pseudomonadota</taxon>
        <taxon>Gammaproteobacteria</taxon>
        <taxon>Lysobacterales</taxon>
        <taxon>Rhodanobacteraceae</taxon>
        <taxon>Dokdonella</taxon>
    </lineage>
</organism>
<dbReference type="CDD" id="cd06661">
    <property type="entry name" value="GGCT_like"/>
    <property type="match status" value="1"/>
</dbReference>
<evidence type="ECO:0000256" key="1">
    <source>
        <dbReference type="ARBA" id="ARBA00012344"/>
    </source>
</evidence>
<dbReference type="GO" id="GO:0061928">
    <property type="term" value="F:glutathione specific gamma-glutamylcyclotransferase activity"/>
    <property type="evidence" value="ECO:0007669"/>
    <property type="project" value="UniProtKB-EC"/>
</dbReference>
<evidence type="ECO:0000256" key="2">
    <source>
        <dbReference type="ARBA" id="ARBA00023239"/>
    </source>
</evidence>
<sequence length="219" mass="24273">MPFRRGVVPALRASRSAAAMMDGMTHDTTALNRERHRFEGAAEVWLFGYGSLIWKADFAFIERRRARLHGWSRRFWQGSHDHRGTPEAPGRVLTLTRDEGASCTGVAYLVTPAVFDALDHREKNGYLRHVAPLEFDDGTRVDGLVYIADEHNAAWLGPAPDADIARQIAAAHGPSGANRDYVLHLADALRAQQADDPHVFAIERALRGMGESHRSGRTA</sequence>
<dbReference type="Proteomes" id="UP000294862">
    <property type="component" value="Unassembled WGS sequence"/>
</dbReference>
<reference evidence="3 4" key="1">
    <citation type="journal article" date="2015" name="Stand. Genomic Sci.">
        <title>Genomic Encyclopedia of Bacterial and Archaeal Type Strains, Phase III: the genomes of soil and plant-associated and newly described type strains.</title>
        <authorList>
            <person name="Whitman W.B."/>
            <person name="Woyke T."/>
            <person name="Klenk H.P."/>
            <person name="Zhou Y."/>
            <person name="Lilburn T.G."/>
            <person name="Beck B.J."/>
            <person name="De Vos P."/>
            <person name="Vandamme P."/>
            <person name="Eisen J.A."/>
            <person name="Garrity G."/>
            <person name="Hugenholtz P."/>
            <person name="Kyrpides N.C."/>
        </authorList>
    </citation>
    <scope>NUCLEOTIDE SEQUENCE [LARGE SCALE GENOMIC DNA]</scope>
    <source>
        <strain evidence="3 4">A3</strain>
    </source>
</reference>
<dbReference type="EC" id="4.3.2.7" evidence="1"/>
<dbReference type="AlphaFoldDB" id="A0A4V2S341"/>
<evidence type="ECO:0000313" key="3">
    <source>
        <dbReference type="EMBL" id="TCO42890.1"/>
    </source>
</evidence>
<dbReference type="InterPro" id="IPR036568">
    <property type="entry name" value="GGCT-like_sf"/>
</dbReference>
<dbReference type="InterPro" id="IPR013024">
    <property type="entry name" value="GGCT-like"/>
</dbReference>
<dbReference type="SUPFAM" id="SSF110857">
    <property type="entry name" value="Gamma-glutamyl cyclotransferase-like"/>
    <property type="match status" value="1"/>
</dbReference>
<protein>
    <recommendedName>
        <fullName evidence="1">glutathione-specific gamma-glutamylcyclotransferase</fullName>
        <ecNumber evidence="1">4.3.2.7</ecNumber>
    </recommendedName>
</protein>
<dbReference type="GO" id="GO:0006751">
    <property type="term" value="P:glutathione catabolic process"/>
    <property type="evidence" value="ECO:0007669"/>
    <property type="project" value="InterPro"/>
</dbReference>
<proteinExistence type="predicted"/>
<name>A0A4V2S341_9GAMM</name>
<dbReference type="GO" id="GO:0005737">
    <property type="term" value="C:cytoplasm"/>
    <property type="evidence" value="ECO:0007669"/>
    <property type="project" value="TreeGrafter"/>
</dbReference>
<keyword evidence="2" id="KW-0456">Lyase</keyword>
<dbReference type="Pfam" id="PF04752">
    <property type="entry name" value="ChaC"/>
    <property type="match status" value="1"/>
</dbReference>
<dbReference type="PANTHER" id="PTHR12192">
    <property type="entry name" value="CATION TRANSPORT PROTEIN CHAC-RELATED"/>
    <property type="match status" value="1"/>
</dbReference>
<keyword evidence="4" id="KW-1185">Reference proteome</keyword>
<gene>
    <name evidence="3" type="ORF">EV148_101297</name>
</gene>
<dbReference type="Gene3D" id="3.10.490.10">
    <property type="entry name" value="Gamma-glutamyl cyclotransferase-like"/>
    <property type="match status" value="1"/>
</dbReference>
<accession>A0A4V2S341</accession>
<dbReference type="PANTHER" id="PTHR12192:SF2">
    <property type="entry name" value="GLUTATHIONE-SPECIFIC GAMMA-GLUTAMYLCYCLOTRANSFERASE 2"/>
    <property type="match status" value="1"/>
</dbReference>